<reference evidence="9 10" key="1">
    <citation type="submission" date="2012-12" db="EMBL/GenBank/DDBJ databases">
        <title>Genome assembly of Fulvivirga imtechensis AK7.</title>
        <authorList>
            <person name="Nupur N."/>
            <person name="Khatri I."/>
            <person name="Kumar R."/>
            <person name="Subramanian S."/>
            <person name="Pinnaka A."/>
        </authorList>
    </citation>
    <scope>NUCLEOTIDE SEQUENCE [LARGE SCALE GENOMIC DNA]</scope>
    <source>
        <strain evidence="9 10">AK7</strain>
    </source>
</reference>
<protein>
    <submittedName>
        <fullName evidence="9">Putative FtsX-related transmembrane transport protein</fullName>
    </submittedName>
</protein>
<feature type="domain" description="MacB-like periplasmic core" evidence="8">
    <location>
        <begin position="97"/>
        <end position="322"/>
    </location>
</feature>
<comment type="caution">
    <text evidence="9">The sequence shown here is derived from an EMBL/GenBank/DDBJ whole genome shotgun (WGS) entry which is preliminary data.</text>
</comment>
<keyword evidence="4 6" id="KW-1133">Transmembrane helix</keyword>
<name>L8JMF9_9BACT</name>
<evidence type="ECO:0000256" key="4">
    <source>
        <dbReference type="ARBA" id="ARBA00022989"/>
    </source>
</evidence>
<feature type="domain" description="ABC3 transporter permease C-terminal" evidence="7">
    <location>
        <begin position="381"/>
        <end position="486"/>
    </location>
</feature>
<organism evidence="9 10">
    <name type="scientific">Fulvivirga imtechensis AK7</name>
    <dbReference type="NCBI Taxonomy" id="1237149"/>
    <lineage>
        <taxon>Bacteria</taxon>
        <taxon>Pseudomonadati</taxon>
        <taxon>Bacteroidota</taxon>
        <taxon>Cytophagia</taxon>
        <taxon>Cytophagales</taxon>
        <taxon>Fulvivirgaceae</taxon>
        <taxon>Fulvivirga</taxon>
    </lineage>
</organism>
<dbReference type="AlphaFoldDB" id="L8JMF9"/>
<proteinExistence type="predicted"/>
<dbReference type="eggNOG" id="COG0577">
    <property type="taxonomic scope" value="Bacteria"/>
</dbReference>
<evidence type="ECO:0000256" key="2">
    <source>
        <dbReference type="ARBA" id="ARBA00022475"/>
    </source>
</evidence>
<dbReference type="InterPro" id="IPR047699">
    <property type="entry name" value="Permease_put_prefix"/>
</dbReference>
<evidence type="ECO:0000313" key="9">
    <source>
        <dbReference type="EMBL" id="ELR70000.1"/>
    </source>
</evidence>
<sequence>MKTQVQPPKWAIDFLEGFCPDGLFECILGDLLEQFDADVEQYGDKKARRMFVWQVFRFFRPGIILRNKFKLKIINTIMLSSYFKVAIRNMQKRKLYSFINAFGLSIGIAFCMLIYLFIQDEKSFDQFHVNKENIYRLEEKSYDTWKKDNEDPYRRSAYLQTGLREVLKDELREVKMATRYNSGASGIVRYGDKIFTEKLTYVDGDFFKMFSFPLIQGNADKLFEHKQEVVLTPAIAEKYFGDEDPMGKTIEIDVNGNNSYTVTGIINKAPANSSLNFELLIPQQNRPYYDRNLDQWASYSTPTFVQLAKNTDLQQFSDNLDKIVDKYMSEDLRNWRERGNIPSDIKVLEIEYTNLSDIHLHKAVSWEKASDPQYSLILGGIAVLILLIACINYVSLALTTSTSRRIEVGIRKAIGAQKGQLVYQFGFESLALAIVSMVIGLGLVVLFLPAFNEFTNKSMALTATSLLELGAITLILTLFVGLIAGSYPALFLSSFRPAQVLKGGFTSRLKVGFTKPLVVLQFALSAFLIISSVIMYRQMQYVTTKDLGYNQDQILAIPTQTGWNEEANKMVSRFRNRMQQDPAVISVAGTSSSFNQGWSQYGYEIDGEQKDAYVYAVDPYYIPTLEIELADGRNFDERIASDSNAVIINEALARDMGWEQPLEKHLNWRNDSTGLGAKVIGVVKNYHFLSLERDIEPMFLTMDKENAGYLTTMMVKIAGDDIPAALEAVRTGWKGLAPDKPFDYTFVDEDVARQYASHQRWMSIMGLSTGFAILISCLGLFGLAGINAVNRTREIGIRKVMGAELMNIFVLLNRQYVWLALIAFTLAAPLSYYVMDKWLSDFKFAISMSWELFALSMGAGLFVALLTVSYHAIRTAMVNPAETLKYE</sequence>
<feature type="transmembrane region" description="Helical" evidence="6">
    <location>
        <begin position="516"/>
        <end position="536"/>
    </location>
</feature>
<dbReference type="InterPro" id="IPR003838">
    <property type="entry name" value="ABC3_permease_C"/>
</dbReference>
<dbReference type="PANTHER" id="PTHR30572">
    <property type="entry name" value="MEMBRANE COMPONENT OF TRANSPORTER-RELATED"/>
    <property type="match status" value="1"/>
</dbReference>
<feature type="transmembrane region" description="Helical" evidence="6">
    <location>
        <begin position="471"/>
        <end position="495"/>
    </location>
</feature>
<dbReference type="GO" id="GO:0005886">
    <property type="term" value="C:plasma membrane"/>
    <property type="evidence" value="ECO:0007669"/>
    <property type="project" value="UniProtKB-SubCell"/>
</dbReference>
<dbReference type="GO" id="GO:0022857">
    <property type="term" value="F:transmembrane transporter activity"/>
    <property type="evidence" value="ECO:0007669"/>
    <property type="project" value="TreeGrafter"/>
</dbReference>
<dbReference type="PATRIC" id="fig|1237149.3.peg.3943"/>
<dbReference type="NCBIfam" id="NF038404">
    <property type="entry name" value="perm_prefix_2"/>
    <property type="match status" value="1"/>
</dbReference>
<dbReference type="Proteomes" id="UP000011135">
    <property type="component" value="Unassembled WGS sequence"/>
</dbReference>
<feature type="transmembrane region" description="Helical" evidence="6">
    <location>
        <begin position="847"/>
        <end position="868"/>
    </location>
</feature>
<dbReference type="Pfam" id="PF02687">
    <property type="entry name" value="FtsX"/>
    <property type="match status" value="2"/>
</dbReference>
<feature type="transmembrane region" description="Helical" evidence="6">
    <location>
        <begin position="816"/>
        <end position="835"/>
    </location>
</feature>
<dbReference type="EMBL" id="AMZN01000062">
    <property type="protein sequence ID" value="ELR70000.1"/>
    <property type="molecule type" value="Genomic_DNA"/>
</dbReference>
<feature type="domain" description="MacB-like periplasmic core" evidence="8">
    <location>
        <begin position="523"/>
        <end position="730"/>
    </location>
</feature>
<accession>L8JMF9</accession>
<keyword evidence="3 6" id="KW-0812">Transmembrane</keyword>
<feature type="transmembrane region" description="Helical" evidence="6">
    <location>
        <begin position="374"/>
        <end position="400"/>
    </location>
</feature>
<keyword evidence="2" id="KW-1003">Cell membrane</keyword>
<evidence type="ECO:0000313" key="10">
    <source>
        <dbReference type="Proteomes" id="UP000011135"/>
    </source>
</evidence>
<evidence type="ECO:0000256" key="1">
    <source>
        <dbReference type="ARBA" id="ARBA00004651"/>
    </source>
</evidence>
<evidence type="ECO:0000256" key="6">
    <source>
        <dbReference type="SAM" id="Phobius"/>
    </source>
</evidence>
<feature type="transmembrane region" description="Helical" evidence="6">
    <location>
        <begin position="98"/>
        <end position="118"/>
    </location>
</feature>
<keyword evidence="10" id="KW-1185">Reference proteome</keyword>
<feature type="transmembrane region" description="Helical" evidence="6">
    <location>
        <begin position="761"/>
        <end position="789"/>
    </location>
</feature>
<keyword evidence="5 6" id="KW-0472">Membrane</keyword>
<dbReference type="RefSeq" id="WP_009581608.1">
    <property type="nucleotide sequence ID" value="NZ_AMZN01000062.1"/>
</dbReference>
<feature type="domain" description="ABC3 transporter permease C-terminal" evidence="7">
    <location>
        <begin position="770"/>
        <end position="876"/>
    </location>
</feature>
<comment type="subcellular location">
    <subcellularLocation>
        <location evidence="1">Cell membrane</location>
        <topology evidence="1">Multi-pass membrane protein</topology>
    </subcellularLocation>
</comment>
<dbReference type="InterPro" id="IPR025857">
    <property type="entry name" value="MacB_PCD"/>
</dbReference>
<feature type="transmembrane region" description="Helical" evidence="6">
    <location>
        <begin position="421"/>
        <end position="451"/>
    </location>
</feature>
<evidence type="ECO:0000256" key="5">
    <source>
        <dbReference type="ARBA" id="ARBA00023136"/>
    </source>
</evidence>
<dbReference type="PANTHER" id="PTHR30572:SF18">
    <property type="entry name" value="ABC-TYPE MACROLIDE FAMILY EXPORT SYSTEM PERMEASE COMPONENT 2"/>
    <property type="match status" value="1"/>
</dbReference>
<gene>
    <name evidence="9" type="ORF">C900_04427</name>
</gene>
<dbReference type="InterPro" id="IPR050250">
    <property type="entry name" value="Macrolide_Exporter_MacB"/>
</dbReference>
<dbReference type="OrthoDB" id="5933722at2"/>
<evidence type="ECO:0000259" key="8">
    <source>
        <dbReference type="Pfam" id="PF12704"/>
    </source>
</evidence>
<evidence type="ECO:0000256" key="3">
    <source>
        <dbReference type="ARBA" id="ARBA00022692"/>
    </source>
</evidence>
<dbReference type="STRING" id="1237149.C900_04427"/>
<dbReference type="Pfam" id="PF12704">
    <property type="entry name" value="MacB_PCD"/>
    <property type="match status" value="2"/>
</dbReference>
<evidence type="ECO:0000259" key="7">
    <source>
        <dbReference type="Pfam" id="PF02687"/>
    </source>
</evidence>